<dbReference type="RefSeq" id="WP_379190473.1">
    <property type="nucleotide sequence ID" value="NZ_JBHSOW010000080.1"/>
</dbReference>
<dbReference type="InterPro" id="IPR004104">
    <property type="entry name" value="Gfo/Idh/MocA-like_OxRdtase_C"/>
</dbReference>
<evidence type="ECO:0000313" key="4">
    <source>
        <dbReference type="Proteomes" id="UP001596047"/>
    </source>
</evidence>
<proteinExistence type="inferred from homology"/>
<accession>A0ABW0W0A7</accession>
<dbReference type="EMBL" id="JBHSOW010000080">
    <property type="protein sequence ID" value="MFC5651600.1"/>
    <property type="molecule type" value="Genomic_DNA"/>
</dbReference>
<evidence type="ECO:0000259" key="2">
    <source>
        <dbReference type="Pfam" id="PF02894"/>
    </source>
</evidence>
<organism evidence="3 4">
    <name type="scientific">Paenibacillus solisilvae</name>
    <dbReference type="NCBI Taxonomy" id="2486751"/>
    <lineage>
        <taxon>Bacteria</taxon>
        <taxon>Bacillati</taxon>
        <taxon>Bacillota</taxon>
        <taxon>Bacilli</taxon>
        <taxon>Bacillales</taxon>
        <taxon>Paenibacillaceae</taxon>
        <taxon>Paenibacillus</taxon>
    </lineage>
</organism>
<reference evidence="4" key="1">
    <citation type="journal article" date="2019" name="Int. J. Syst. Evol. Microbiol.">
        <title>The Global Catalogue of Microorganisms (GCM) 10K type strain sequencing project: providing services to taxonomists for standard genome sequencing and annotation.</title>
        <authorList>
            <consortium name="The Broad Institute Genomics Platform"/>
            <consortium name="The Broad Institute Genome Sequencing Center for Infectious Disease"/>
            <person name="Wu L."/>
            <person name="Ma J."/>
        </authorList>
    </citation>
    <scope>NUCLEOTIDE SEQUENCE [LARGE SCALE GENOMIC DNA]</scope>
    <source>
        <strain evidence="4">CGMCC 1.3240</strain>
    </source>
</reference>
<evidence type="ECO:0000313" key="3">
    <source>
        <dbReference type="EMBL" id="MFC5651600.1"/>
    </source>
</evidence>
<comment type="caution">
    <text evidence="3">The sequence shown here is derived from an EMBL/GenBank/DDBJ whole genome shotgun (WGS) entry which is preliminary data.</text>
</comment>
<keyword evidence="4" id="KW-1185">Reference proteome</keyword>
<dbReference type="Pfam" id="PF02894">
    <property type="entry name" value="GFO_IDH_MocA_C"/>
    <property type="match status" value="1"/>
</dbReference>
<dbReference type="Proteomes" id="UP001596047">
    <property type="component" value="Unassembled WGS sequence"/>
</dbReference>
<name>A0ABW0W0A7_9BACL</name>
<comment type="similarity">
    <text evidence="1">Belongs to the Gfo/Idh/MocA family.</text>
</comment>
<protein>
    <submittedName>
        <fullName evidence="3">Gfo/Idh/MocA family oxidoreductase</fullName>
    </submittedName>
</protein>
<feature type="domain" description="Gfo/Idh/MocA-like oxidoreductase C-terminal" evidence="2">
    <location>
        <begin position="5"/>
        <end position="60"/>
    </location>
</feature>
<evidence type="ECO:0000256" key="1">
    <source>
        <dbReference type="ARBA" id="ARBA00010928"/>
    </source>
</evidence>
<gene>
    <name evidence="3" type="ORF">ACFPYJ_21265</name>
</gene>
<sequence>MVHRQGGHGGGDPLLLEDLFIGEHAARPFPILSGAEDGAYSVATGEAVWRSAQERRSITIEEVLGKGGGVHV</sequence>